<sequence>MSTGSKSLGGPDTYIWQVNSSLNSIQCHQNVARGEGVFSCTEANPISGASNSDAPELDTPVLYQVSEKGEKDLECTTGIQNLCVPRQKYRPSPSPPIDQ</sequence>
<name>A0ACB8EBX2_9SAUR</name>
<organism evidence="1 2">
    <name type="scientific">Sphaerodactylus townsendi</name>
    <dbReference type="NCBI Taxonomy" id="933632"/>
    <lineage>
        <taxon>Eukaryota</taxon>
        <taxon>Metazoa</taxon>
        <taxon>Chordata</taxon>
        <taxon>Craniata</taxon>
        <taxon>Vertebrata</taxon>
        <taxon>Euteleostomi</taxon>
        <taxon>Lepidosauria</taxon>
        <taxon>Squamata</taxon>
        <taxon>Bifurcata</taxon>
        <taxon>Gekkota</taxon>
        <taxon>Sphaerodactylidae</taxon>
        <taxon>Sphaerodactylus</taxon>
    </lineage>
</organism>
<evidence type="ECO:0000313" key="1">
    <source>
        <dbReference type="EMBL" id="KAH7989844.1"/>
    </source>
</evidence>
<comment type="caution">
    <text evidence="1">The sequence shown here is derived from an EMBL/GenBank/DDBJ whole genome shotgun (WGS) entry which is preliminary data.</text>
</comment>
<reference evidence="1" key="1">
    <citation type="submission" date="2021-08" db="EMBL/GenBank/DDBJ databases">
        <title>The first chromosome-level gecko genome reveals the dynamic sex chromosomes of Neotropical dwarf geckos (Sphaerodactylidae: Sphaerodactylus).</title>
        <authorList>
            <person name="Pinto B.J."/>
            <person name="Keating S.E."/>
            <person name="Gamble T."/>
        </authorList>
    </citation>
    <scope>NUCLEOTIDE SEQUENCE</scope>
    <source>
        <strain evidence="1">TG3544</strain>
    </source>
</reference>
<dbReference type="EMBL" id="CM037627">
    <property type="protein sequence ID" value="KAH7989844.1"/>
    <property type="molecule type" value="Genomic_DNA"/>
</dbReference>
<accession>A0ACB8EBX2</accession>
<gene>
    <name evidence="1" type="ORF">K3G42_015207</name>
</gene>
<dbReference type="Proteomes" id="UP000827872">
    <property type="component" value="Linkage Group LG14"/>
</dbReference>
<protein>
    <submittedName>
        <fullName evidence="1">Uncharacterized protein</fullName>
    </submittedName>
</protein>
<keyword evidence="2" id="KW-1185">Reference proteome</keyword>
<proteinExistence type="predicted"/>
<evidence type="ECO:0000313" key="2">
    <source>
        <dbReference type="Proteomes" id="UP000827872"/>
    </source>
</evidence>